<dbReference type="EMBL" id="BAAFJT010000010">
    <property type="protein sequence ID" value="GAB0194300.1"/>
    <property type="molecule type" value="Genomic_DNA"/>
</dbReference>
<organism evidence="1 2">
    <name type="scientific">Grus japonensis</name>
    <name type="common">Japanese crane</name>
    <name type="synonym">Red-crowned crane</name>
    <dbReference type="NCBI Taxonomy" id="30415"/>
    <lineage>
        <taxon>Eukaryota</taxon>
        <taxon>Metazoa</taxon>
        <taxon>Chordata</taxon>
        <taxon>Craniata</taxon>
        <taxon>Vertebrata</taxon>
        <taxon>Euteleostomi</taxon>
        <taxon>Archelosauria</taxon>
        <taxon>Archosauria</taxon>
        <taxon>Dinosauria</taxon>
        <taxon>Saurischia</taxon>
        <taxon>Theropoda</taxon>
        <taxon>Coelurosauria</taxon>
        <taxon>Aves</taxon>
        <taxon>Neognathae</taxon>
        <taxon>Neoaves</taxon>
        <taxon>Gruiformes</taxon>
        <taxon>Gruidae</taxon>
        <taxon>Grus</taxon>
    </lineage>
</organism>
<accession>A0ABC9X9K1</accession>
<reference evidence="1 2" key="1">
    <citation type="submission" date="2024-06" db="EMBL/GenBank/DDBJ databases">
        <title>The draft genome of Grus japonensis, version 3.</title>
        <authorList>
            <person name="Nabeshima K."/>
            <person name="Suzuki S."/>
            <person name="Onuma M."/>
        </authorList>
    </citation>
    <scope>NUCLEOTIDE SEQUENCE [LARGE SCALE GENOMIC DNA]</scope>
    <source>
        <strain evidence="1 2">451A</strain>
    </source>
</reference>
<gene>
    <name evidence="1" type="ORF">GRJ2_001895300</name>
</gene>
<evidence type="ECO:0000313" key="2">
    <source>
        <dbReference type="Proteomes" id="UP001623348"/>
    </source>
</evidence>
<protein>
    <submittedName>
        <fullName evidence="1">Uncharacterized protein</fullName>
    </submittedName>
</protein>
<name>A0ABC9X9K1_GRUJA</name>
<proteinExistence type="predicted"/>
<dbReference type="Proteomes" id="UP001623348">
    <property type="component" value="Unassembled WGS sequence"/>
</dbReference>
<sequence>MHPAGARGGGYPQEGAQPWLWMLIISIQDLSVTINQPDLVSATRPLSCPLPGIRIILVACRQSIPPGPGWPGWSPESRVLGLVPMFPGIISWDLAHESTRFLSRPVQSRMCPAAFRSTAWKGVESYQHQNWDTRPWPSGSDRGPRG</sequence>
<keyword evidence="2" id="KW-1185">Reference proteome</keyword>
<comment type="caution">
    <text evidence="1">The sequence shown here is derived from an EMBL/GenBank/DDBJ whole genome shotgun (WGS) entry which is preliminary data.</text>
</comment>
<evidence type="ECO:0000313" key="1">
    <source>
        <dbReference type="EMBL" id="GAB0194300.1"/>
    </source>
</evidence>
<dbReference type="AlphaFoldDB" id="A0ABC9X9K1"/>